<evidence type="ECO:0000313" key="1">
    <source>
        <dbReference type="EMBL" id="KAK3600190.1"/>
    </source>
</evidence>
<reference evidence="1" key="2">
    <citation type="journal article" date="2021" name="Genome Biol. Evol.">
        <title>Developing a high-quality reference genome for a parasitic bivalve with doubly uniparental inheritance (Bivalvia: Unionida).</title>
        <authorList>
            <person name="Smith C.H."/>
        </authorList>
    </citation>
    <scope>NUCLEOTIDE SEQUENCE</scope>
    <source>
        <strain evidence="1">CHS0354</strain>
        <tissue evidence="1">Mantle</tissue>
    </source>
</reference>
<keyword evidence="2" id="KW-1185">Reference proteome</keyword>
<protein>
    <submittedName>
        <fullName evidence="1">Uncharacterized protein</fullName>
    </submittedName>
</protein>
<dbReference type="Proteomes" id="UP001195483">
    <property type="component" value="Unassembled WGS sequence"/>
</dbReference>
<comment type="caution">
    <text evidence="1">The sequence shown here is derived from an EMBL/GenBank/DDBJ whole genome shotgun (WGS) entry which is preliminary data.</text>
</comment>
<organism evidence="1 2">
    <name type="scientific">Potamilus streckersoni</name>
    <dbReference type="NCBI Taxonomy" id="2493646"/>
    <lineage>
        <taxon>Eukaryota</taxon>
        <taxon>Metazoa</taxon>
        <taxon>Spiralia</taxon>
        <taxon>Lophotrochozoa</taxon>
        <taxon>Mollusca</taxon>
        <taxon>Bivalvia</taxon>
        <taxon>Autobranchia</taxon>
        <taxon>Heteroconchia</taxon>
        <taxon>Palaeoheterodonta</taxon>
        <taxon>Unionida</taxon>
        <taxon>Unionoidea</taxon>
        <taxon>Unionidae</taxon>
        <taxon>Ambleminae</taxon>
        <taxon>Lampsilini</taxon>
        <taxon>Potamilus</taxon>
    </lineage>
</organism>
<dbReference type="EMBL" id="JAEAOA010001787">
    <property type="protein sequence ID" value="KAK3600190.1"/>
    <property type="molecule type" value="Genomic_DNA"/>
</dbReference>
<accession>A0AAE0SYV8</accession>
<proteinExistence type="predicted"/>
<evidence type="ECO:0000313" key="2">
    <source>
        <dbReference type="Proteomes" id="UP001195483"/>
    </source>
</evidence>
<name>A0AAE0SYV8_9BIVA</name>
<reference evidence="1" key="1">
    <citation type="journal article" date="2021" name="Genome Biol. Evol.">
        <title>A High-Quality Reference Genome for a Parasitic Bivalve with Doubly Uniparental Inheritance (Bivalvia: Unionida).</title>
        <authorList>
            <person name="Smith C.H."/>
        </authorList>
    </citation>
    <scope>NUCLEOTIDE SEQUENCE</scope>
    <source>
        <strain evidence="1">CHS0354</strain>
    </source>
</reference>
<reference evidence="1" key="3">
    <citation type="submission" date="2023-05" db="EMBL/GenBank/DDBJ databases">
        <authorList>
            <person name="Smith C.H."/>
        </authorList>
    </citation>
    <scope>NUCLEOTIDE SEQUENCE</scope>
    <source>
        <strain evidence="1">CHS0354</strain>
        <tissue evidence="1">Mantle</tissue>
    </source>
</reference>
<sequence length="186" mass="20940">MTNHAPTWTLRRYCKGGFDSLEPSTYIPIEIGRVRRFSPLASTSALSSLRQDGGIFELALLTLTSTEFKIYLSRIGSESLPVLERFLIFQVPKDSGHSSLEQEAKSSFKMGHESTLIAKSEGKERKSGSIIIRLQNGTQENAIEEMIGDDDFASKITIVPARKKQIRPKNNYKLVYQITNNLTDKR</sequence>
<gene>
    <name evidence="1" type="ORF">CHS0354_029959</name>
</gene>
<dbReference type="AlphaFoldDB" id="A0AAE0SYV8"/>